<sequence>MNDMMNLSFWQIASAYIFVLILIAIIRFRKIPREKEVLIATARMTLQLIIVGYILVFIFDNASPWYTLLAVFVMLLFAIVNVYQRTKVTIGKDIKKIVAFAMTVGIICTIAFFMFVVLQLEPWYNPQYFIPIAGMIIGKSMTAVTLGVNHLAIEMKSKKPQIEGALMLGATPKVAAAEVVNQAFDAAMLPTINSLVGMGIVFLPGMMTGQIIAGASPLVALGYQIATMLGVVGSVALCVIIFLQLGYKTYFNDRQQLVDLED</sequence>
<dbReference type="GO" id="GO:0005886">
    <property type="term" value="C:plasma membrane"/>
    <property type="evidence" value="ECO:0007669"/>
    <property type="project" value="TreeGrafter"/>
</dbReference>
<name>A0A7S8CD70_9BACI</name>
<gene>
    <name evidence="7" type="primary">fetB</name>
    <name evidence="7" type="ORF">G8O30_13140</name>
</gene>
<dbReference type="AlphaFoldDB" id="A0A7S8CD70"/>
<comment type="similarity">
    <text evidence="2">Belongs to the UPF0014 family.</text>
</comment>
<feature type="transmembrane region" description="Helical" evidence="6">
    <location>
        <begin position="6"/>
        <end position="25"/>
    </location>
</feature>
<comment type="subcellular location">
    <subcellularLocation>
        <location evidence="1">Membrane</location>
        <topology evidence="1">Multi-pass membrane protein</topology>
    </subcellularLocation>
</comment>
<keyword evidence="4 6" id="KW-1133">Transmembrane helix</keyword>
<evidence type="ECO:0000256" key="4">
    <source>
        <dbReference type="ARBA" id="ARBA00022989"/>
    </source>
</evidence>
<proteinExistence type="inferred from homology"/>
<dbReference type="Proteomes" id="UP000593626">
    <property type="component" value="Chromosome"/>
</dbReference>
<dbReference type="PANTHER" id="PTHR30028:SF0">
    <property type="entry name" value="PROTEIN ALUMINUM SENSITIVE 3"/>
    <property type="match status" value="1"/>
</dbReference>
<feature type="transmembrane region" description="Helical" evidence="6">
    <location>
        <begin position="221"/>
        <end position="245"/>
    </location>
</feature>
<evidence type="ECO:0000256" key="3">
    <source>
        <dbReference type="ARBA" id="ARBA00022692"/>
    </source>
</evidence>
<keyword evidence="8" id="KW-1185">Reference proteome</keyword>
<dbReference type="RefSeq" id="WP_239672513.1">
    <property type="nucleotide sequence ID" value="NZ_CP049742.1"/>
</dbReference>
<evidence type="ECO:0000313" key="8">
    <source>
        <dbReference type="Proteomes" id="UP000593626"/>
    </source>
</evidence>
<accession>A0A7S8CD70</accession>
<feature type="transmembrane region" description="Helical" evidence="6">
    <location>
        <begin position="128"/>
        <end position="152"/>
    </location>
</feature>
<feature type="transmembrane region" description="Helical" evidence="6">
    <location>
        <begin position="96"/>
        <end position="116"/>
    </location>
</feature>
<dbReference type="PANTHER" id="PTHR30028">
    <property type="entry name" value="UPF0014 INNER MEMBRANE PROTEIN YBBM-RELATED"/>
    <property type="match status" value="1"/>
</dbReference>
<dbReference type="InterPro" id="IPR005226">
    <property type="entry name" value="UPF0014_fam"/>
</dbReference>
<dbReference type="EMBL" id="CP049742">
    <property type="protein sequence ID" value="QPC47835.1"/>
    <property type="molecule type" value="Genomic_DNA"/>
</dbReference>
<protein>
    <submittedName>
        <fullName evidence="7">Iron export ABC transporter permease subunit FetB</fullName>
    </submittedName>
</protein>
<dbReference type="KEGG" id="mcui:G8O30_13140"/>
<reference evidence="7 8" key="1">
    <citation type="submission" date="2019-07" db="EMBL/GenBank/DDBJ databases">
        <title>Genome sequence of 2 isolates from Red Sea Mangroves.</title>
        <authorList>
            <person name="Sefrji F."/>
            <person name="Michoud G."/>
            <person name="Merlino G."/>
            <person name="Daffonchio D."/>
        </authorList>
    </citation>
    <scope>NUCLEOTIDE SEQUENCE [LARGE SCALE GENOMIC DNA]</scope>
    <source>
        <strain evidence="7 8">R1DC41</strain>
    </source>
</reference>
<keyword evidence="3 6" id="KW-0812">Transmembrane</keyword>
<feature type="transmembrane region" description="Helical" evidence="6">
    <location>
        <begin position="195"/>
        <end position="215"/>
    </location>
</feature>
<feature type="transmembrane region" description="Helical" evidence="6">
    <location>
        <begin position="65"/>
        <end position="84"/>
    </location>
</feature>
<evidence type="ECO:0000313" key="7">
    <source>
        <dbReference type="EMBL" id="QPC47835.1"/>
    </source>
</evidence>
<evidence type="ECO:0000256" key="2">
    <source>
        <dbReference type="ARBA" id="ARBA00005268"/>
    </source>
</evidence>
<dbReference type="Pfam" id="PF03649">
    <property type="entry name" value="UPF0014"/>
    <property type="match status" value="1"/>
</dbReference>
<evidence type="ECO:0000256" key="6">
    <source>
        <dbReference type="SAM" id="Phobius"/>
    </source>
</evidence>
<feature type="transmembrane region" description="Helical" evidence="6">
    <location>
        <begin position="37"/>
        <end position="59"/>
    </location>
</feature>
<evidence type="ECO:0000256" key="1">
    <source>
        <dbReference type="ARBA" id="ARBA00004141"/>
    </source>
</evidence>
<evidence type="ECO:0000256" key="5">
    <source>
        <dbReference type="ARBA" id="ARBA00023136"/>
    </source>
</evidence>
<keyword evidence="5 6" id="KW-0472">Membrane</keyword>
<organism evidence="7 8">
    <name type="scientific">Mangrovibacillus cuniculi</name>
    <dbReference type="NCBI Taxonomy" id="2593652"/>
    <lineage>
        <taxon>Bacteria</taxon>
        <taxon>Bacillati</taxon>
        <taxon>Bacillota</taxon>
        <taxon>Bacilli</taxon>
        <taxon>Bacillales</taxon>
        <taxon>Bacillaceae</taxon>
        <taxon>Mangrovibacillus</taxon>
    </lineage>
</organism>